<dbReference type="PROSITE" id="PS50102">
    <property type="entry name" value="RRM"/>
    <property type="match status" value="3"/>
</dbReference>
<dbReference type="PANTHER" id="PTHR47640">
    <property type="entry name" value="TRNA SELENOCYSTEINE 1-ASSOCIATED PROTEIN 1-RELATED-RELATED"/>
    <property type="match status" value="1"/>
</dbReference>
<dbReference type="EMBL" id="JBCLYO010000008">
    <property type="protein sequence ID" value="KAL0086547.1"/>
    <property type="molecule type" value="Genomic_DNA"/>
</dbReference>
<proteinExistence type="predicted"/>
<dbReference type="InterPro" id="IPR000504">
    <property type="entry name" value="RRM_dom"/>
</dbReference>
<gene>
    <name evidence="6" type="ORF">J3Q64DRAFT_1638867</name>
</gene>
<feature type="compositionally biased region" description="Polar residues" evidence="4">
    <location>
        <begin position="287"/>
        <end position="300"/>
    </location>
</feature>
<sequence>MGNLEAWMDERYLQELWTSIGENVVVKLMRDKRTSISEGYAFVGFVSNMAAQRALATIHGTQIPDTNLSFKLNWASGGGIQDKKEDRLEEFSLFVGDLDTEVDETYLLVSSFFQHRYPSCHSAKIMTYPTTGQSRGFGFVRFHDPIEQQEALIEMSGMYCKSRPLRVSLATPKNNQLRYQQLSLKAPALIQQPTSPNNTTVFVGGLLSAVTEDELRCYFSPFGEINYVKIPPNKSCGFIQFVSRRSAEVAMEQMNGFQIGSSRIRLSWGRTHQEKPHGPLTFAYPPHTTTHPDTGLNYSR</sequence>
<evidence type="ECO:0000256" key="2">
    <source>
        <dbReference type="ARBA" id="ARBA00022884"/>
    </source>
</evidence>
<dbReference type="CDD" id="cd12344">
    <property type="entry name" value="RRM1_SECp43_like"/>
    <property type="match status" value="1"/>
</dbReference>
<comment type="caution">
    <text evidence="6">The sequence shown here is derived from an EMBL/GenBank/DDBJ whole genome shotgun (WGS) entry which is preliminary data.</text>
</comment>
<protein>
    <recommendedName>
        <fullName evidence="5">RRM domain-containing protein</fullName>
    </recommendedName>
</protein>
<feature type="domain" description="RRM" evidence="5">
    <location>
        <begin position="91"/>
        <end position="172"/>
    </location>
</feature>
<feature type="region of interest" description="Disordered" evidence="4">
    <location>
        <begin position="277"/>
        <end position="300"/>
    </location>
</feature>
<evidence type="ECO:0000259" key="5">
    <source>
        <dbReference type="PROSITE" id="PS50102"/>
    </source>
</evidence>
<evidence type="ECO:0000256" key="3">
    <source>
        <dbReference type="PROSITE-ProRule" id="PRU00176"/>
    </source>
</evidence>
<dbReference type="Gene3D" id="3.30.70.330">
    <property type="match status" value="3"/>
</dbReference>
<feature type="domain" description="RRM" evidence="5">
    <location>
        <begin position="1"/>
        <end position="77"/>
    </location>
</feature>
<reference evidence="6 7" key="1">
    <citation type="submission" date="2024-04" db="EMBL/GenBank/DDBJ databases">
        <title>Symmetric and asymmetric DNA N6-adenine methylation regulates different biological responses in Mucorales.</title>
        <authorList>
            <consortium name="Lawrence Berkeley National Laboratory"/>
            <person name="Lax C."/>
            <person name="Mondo S.J."/>
            <person name="Osorio-Concepcion M."/>
            <person name="Muszewska A."/>
            <person name="Corrochano-Luque M."/>
            <person name="Gutierrez G."/>
            <person name="Riley R."/>
            <person name="Lipzen A."/>
            <person name="Guo J."/>
            <person name="Hundley H."/>
            <person name="Amirebrahimi M."/>
            <person name="Ng V."/>
            <person name="Lorenzo-Gutierrez D."/>
            <person name="Binder U."/>
            <person name="Yang J."/>
            <person name="Song Y."/>
            <person name="Canovas D."/>
            <person name="Navarro E."/>
            <person name="Freitag M."/>
            <person name="Gabaldon T."/>
            <person name="Grigoriev I.V."/>
            <person name="Corrochano L.M."/>
            <person name="Nicolas F.E."/>
            <person name="Garre V."/>
        </authorList>
    </citation>
    <scope>NUCLEOTIDE SEQUENCE [LARGE SCALE GENOMIC DNA]</scope>
    <source>
        <strain evidence="6 7">L51</strain>
    </source>
</reference>
<dbReference type="SMART" id="SM00360">
    <property type="entry name" value="RRM"/>
    <property type="match status" value="3"/>
</dbReference>
<dbReference type="InterPro" id="IPR035979">
    <property type="entry name" value="RBD_domain_sf"/>
</dbReference>
<keyword evidence="7" id="KW-1185">Reference proteome</keyword>
<dbReference type="Pfam" id="PF00076">
    <property type="entry name" value="RRM_1"/>
    <property type="match status" value="3"/>
</dbReference>
<name>A0ABR3B091_PHYBL</name>
<dbReference type="InterPro" id="IPR012677">
    <property type="entry name" value="Nucleotide-bd_a/b_plait_sf"/>
</dbReference>
<keyword evidence="1" id="KW-0677">Repeat</keyword>
<organism evidence="6 7">
    <name type="scientific">Phycomyces blakesleeanus</name>
    <dbReference type="NCBI Taxonomy" id="4837"/>
    <lineage>
        <taxon>Eukaryota</taxon>
        <taxon>Fungi</taxon>
        <taxon>Fungi incertae sedis</taxon>
        <taxon>Mucoromycota</taxon>
        <taxon>Mucoromycotina</taxon>
        <taxon>Mucoromycetes</taxon>
        <taxon>Mucorales</taxon>
        <taxon>Phycomycetaceae</taxon>
        <taxon>Phycomyces</taxon>
    </lineage>
</organism>
<feature type="domain" description="RRM" evidence="5">
    <location>
        <begin position="199"/>
        <end position="271"/>
    </location>
</feature>
<accession>A0ABR3B091</accession>
<evidence type="ECO:0000256" key="4">
    <source>
        <dbReference type="SAM" id="MobiDB-lite"/>
    </source>
</evidence>
<keyword evidence="2 3" id="KW-0694">RNA-binding</keyword>
<evidence type="ECO:0000256" key="1">
    <source>
        <dbReference type="ARBA" id="ARBA00022737"/>
    </source>
</evidence>
<evidence type="ECO:0000313" key="7">
    <source>
        <dbReference type="Proteomes" id="UP001448207"/>
    </source>
</evidence>
<dbReference type="Proteomes" id="UP001448207">
    <property type="component" value="Unassembled WGS sequence"/>
</dbReference>
<evidence type="ECO:0000313" key="6">
    <source>
        <dbReference type="EMBL" id="KAL0086547.1"/>
    </source>
</evidence>
<dbReference type="InterPro" id="IPR050825">
    <property type="entry name" value="RBM42_RBP45_47-like"/>
</dbReference>
<dbReference type="PANTHER" id="PTHR47640:SF10">
    <property type="entry name" value="TRNA SELENOCYSTEINE 1-ASSOCIATED PROTEIN 1-RELATED"/>
    <property type="match status" value="1"/>
</dbReference>
<dbReference type="SUPFAM" id="SSF54928">
    <property type="entry name" value="RNA-binding domain, RBD"/>
    <property type="match status" value="2"/>
</dbReference>